<dbReference type="Pfam" id="PF00561">
    <property type="entry name" value="Abhydrolase_1"/>
    <property type="match status" value="1"/>
</dbReference>
<organism evidence="2 3">
    <name type="scientific">Novosphingobium hassiacum</name>
    <dbReference type="NCBI Taxonomy" id="173676"/>
    <lineage>
        <taxon>Bacteria</taxon>
        <taxon>Pseudomonadati</taxon>
        <taxon>Pseudomonadota</taxon>
        <taxon>Alphaproteobacteria</taxon>
        <taxon>Sphingomonadales</taxon>
        <taxon>Sphingomonadaceae</taxon>
        <taxon>Novosphingobium</taxon>
    </lineage>
</organism>
<evidence type="ECO:0000259" key="1">
    <source>
        <dbReference type="Pfam" id="PF00561"/>
    </source>
</evidence>
<dbReference type="PRINTS" id="PR00111">
    <property type="entry name" value="ABHYDROLASE"/>
</dbReference>
<reference evidence="2 3" key="1">
    <citation type="submission" date="2020-08" db="EMBL/GenBank/DDBJ databases">
        <title>Genomic Encyclopedia of Type Strains, Phase IV (KMG-IV): sequencing the most valuable type-strain genomes for metagenomic binning, comparative biology and taxonomic classification.</title>
        <authorList>
            <person name="Goeker M."/>
        </authorList>
    </citation>
    <scope>NUCLEOTIDE SEQUENCE [LARGE SCALE GENOMIC DNA]</scope>
    <source>
        <strain evidence="2 3">DSM 14552</strain>
    </source>
</reference>
<dbReference type="PANTHER" id="PTHR43433">
    <property type="entry name" value="HYDROLASE, ALPHA/BETA FOLD FAMILY PROTEIN"/>
    <property type="match status" value="1"/>
</dbReference>
<accession>A0A7W5ZZR7</accession>
<name>A0A7W5ZZR7_9SPHN</name>
<feature type="domain" description="AB hydrolase-1" evidence="1">
    <location>
        <begin position="27"/>
        <end position="248"/>
    </location>
</feature>
<dbReference type="NCBIfam" id="TIGR02427">
    <property type="entry name" value="protocat_pcaD"/>
    <property type="match status" value="1"/>
</dbReference>
<keyword evidence="2" id="KW-0378">Hydrolase</keyword>
<dbReference type="PANTHER" id="PTHR43433:SF5">
    <property type="entry name" value="AB HYDROLASE-1 DOMAIN-CONTAINING PROTEIN"/>
    <property type="match status" value="1"/>
</dbReference>
<dbReference type="AlphaFoldDB" id="A0A7W5ZZR7"/>
<keyword evidence="3" id="KW-1185">Reference proteome</keyword>
<dbReference type="InterPro" id="IPR050471">
    <property type="entry name" value="AB_hydrolase"/>
</dbReference>
<dbReference type="Gene3D" id="3.40.50.1820">
    <property type="entry name" value="alpha/beta hydrolase"/>
    <property type="match status" value="1"/>
</dbReference>
<dbReference type="EMBL" id="JACICY010000006">
    <property type="protein sequence ID" value="MBB3861307.1"/>
    <property type="molecule type" value="Genomic_DNA"/>
</dbReference>
<dbReference type="GO" id="GO:0046503">
    <property type="term" value="P:glycerolipid catabolic process"/>
    <property type="evidence" value="ECO:0007669"/>
    <property type="project" value="TreeGrafter"/>
</dbReference>
<dbReference type="InterPro" id="IPR000073">
    <property type="entry name" value="AB_hydrolase_1"/>
</dbReference>
<protein>
    <submittedName>
        <fullName evidence="2">3-oxoadipate enol-lactonase</fullName>
        <ecNumber evidence="2">3.1.1.24</ecNumber>
    </submittedName>
</protein>
<sequence>MQTSARTIVVDDGASLAVECAGPEDAPALLLSNSLGTTMAMWDPQIQSFADRYRVVRYDGRGQGQSQSTPGGYSMDRLGRDALAVLDALGIARAHFCGLSMGGMVGQWLAHRAPDRLLRLVLANTSACMAPASAWQQRIEGVLANGMGPLAQASLARWFTPAFLEASPAQTDWISGMLLANDPQGYAGSCAAIRDMDQRPTAALNRVPTLVIAGTADQATTVEDAQFLVAAAADANLVTLPAAHLSNVECPDLFAQAVLAHLAQD</sequence>
<dbReference type="GO" id="GO:0047570">
    <property type="term" value="F:3-oxoadipate enol-lactonase activity"/>
    <property type="evidence" value="ECO:0007669"/>
    <property type="project" value="UniProtKB-EC"/>
</dbReference>
<dbReference type="SUPFAM" id="SSF53474">
    <property type="entry name" value="alpha/beta-Hydrolases"/>
    <property type="match status" value="1"/>
</dbReference>
<dbReference type="Proteomes" id="UP000562395">
    <property type="component" value="Unassembled WGS sequence"/>
</dbReference>
<comment type="caution">
    <text evidence="2">The sequence shown here is derived from an EMBL/GenBank/DDBJ whole genome shotgun (WGS) entry which is preliminary data.</text>
</comment>
<dbReference type="GO" id="GO:0004806">
    <property type="term" value="F:triacylglycerol lipase activity"/>
    <property type="evidence" value="ECO:0007669"/>
    <property type="project" value="TreeGrafter"/>
</dbReference>
<proteinExistence type="predicted"/>
<evidence type="ECO:0000313" key="3">
    <source>
        <dbReference type="Proteomes" id="UP000562395"/>
    </source>
</evidence>
<dbReference type="RefSeq" id="WP_183613821.1">
    <property type="nucleotide sequence ID" value="NZ_JACICY010000006.1"/>
</dbReference>
<dbReference type="EC" id="3.1.1.24" evidence="2"/>
<gene>
    <name evidence="2" type="ORF">GGQ88_002591</name>
</gene>
<dbReference type="InterPro" id="IPR026968">
    <property type="entry name" value="PcaD/CatD"/>
</dbReference>
<dbReference type="InterPro" id="IPR029058">
    <property type="entry name" value="AB_hydrolase_fold"/>
</dbReference>
<dbReference type="GO" id="GO:0042952">
    <property type="term" value="P:beta-ketoadipate pathway"/>
    <property type="evidence" value="ECO:0007669"/>
    <property type="project" value="InterPro"/>
</dbReference>
<evidence type="ECO:0000313" key="2">
    <source>
        <dbReference type="EMBL" id="MBB3861307.1"/>
    </source>
</evidence>